<reference evidence="2" key="1">
    <citation type="submission" date="2021-02" db="EMBL/GenBank/DDBJ databases">
        <authorList>
            <person name="Dougan E. K."/>
            <person name="Rhodes N."/>
            <person name="Thang M."/>
            <person name="Chan C."/>
        </authorList>
    </citation>
    <scope>NUCLEOTIDE SEQUENCE</scope>
</reference>
<feature type="region of interest" description="Disordered" evidence="1">
    <location>
        <begin position="162"/>
        <end position="185"/>
    </location>
</feature>
<accession>A0A812SE14</accession>
<evidence type="ECO:0000313" key="2">
    <source>
        <dbReference type="EMBL" id="CAE7478996.1"/>
    </source>
</evidence>
<sequence length="239" mass="26585">MLPAWMSGSKGCGKLKKFLDERPELFAVTQHRQFFVVSLMHPKANHVLSPSYSDIQNLPCAADYSDPVPDVKFASGQPQSPEQPNTRWFALLSSSSAKANRTCYLPELKALPQWVEWTGRPKLKSFIKDLVTLETKRWETIVVHLRPFYLAEDASKDVEALGSISSPSSESVQEPRAGIPASPATEPWTGIHEPLVCSAGTLLLAAVIQRIVPRSRRDAARFGPWSDRPRASLLHPTYP</sequence>
<keyword evidence="3" id="KW-1185">Reference proteome</keyword>
<name>A0A812SE14_9DINO</name>
<evidence type="ECO:0000313" key="3">
    <source>
        <dbReference type="Proteomes" id="UP000604046"/>
    </source>
</evidence>
<protein>
    <submittedName>
        <fullName evidence="2">Uncharacterized protein</fullName>
    </submittedName>
</protein>
<evidence type="ECO:0000256" key="1">
    <source>
        <dbReference type="SAM" id="MobiDB-lite"/>
    </source>
</evidence>
<dbReference type="Proteomes" id="UP000604046">
    <property type="component" value="Unassembled WGS sequence"/>
</dbReference>
<dbReference type="OrthoDB" id="414567at2759"/>
<gene>
    <name evidence="2" type="ORF">SNAT2548_LOCUS26903</name>
</gene>
<organism evidence="2 3">
    <name type="scientific">Symbiodinium natans</name>
    <dbReference type="NCBI Taxonomy" id="878477"/>
    <lineage>
        <taxon>Eukaryota</taxon>
        <taxon>Sar</taxon>
        <taxon>Alveolata</taxon>
        <taxon>Dinophyceae</taxon>
        <taxon>Suessiales</taxon>
        <taxon>Symbiodiniaceae</taxon>
        <taxon>Symbiodinium</taxon>
    </lineage>
</organism>
<dbReference type="AlphaFoldDB" id="A0A812SE14"/>
<proteinExistence type="predicted"/>
<dbReference type="EMBL" id="CAJNDS010002446">
    <property type="protein sequence ID" value="CAE7478996.1"/>
    <property type="molecule type" value="Genomic_DNA"/>
</dbReference>
<comment type="caution">
    <text evidence="2">The sequence shown here is derived from an EMBL/GenBank/DDBJ whole genome shotgun (WGS) entry which is preliminary data.</text>
</comment>